<name>A0AAV1JKY9_9NEOP</name>
<gene>
    <name evidence="2" type="ORF">LNINA_LOCUS9404</name>
</gene>
<proteinExistence type="predicted"/>
<dbReference type="AlphaFoldDB" id="A0AAV1JKY9"/>
<reference evidence="2 3" key="1">
    <citation type="submission" date="2023-11" db="EMBL/GenBank/DDBJ databases">
        <authorList>
            <person name="Okamura Y."/>
        </authorList>
    </citation>
    <scope>NUCLEOTIDE SEQUENCE [LARGE SCALE GENOMIC DNA]</scope>
</reference>
<evidence type="ECO:0000256" key="1">
    <source>
        <dbReference type="SAM" id="MobiDB-lite"/>
    </source>
</evidence>
<feature type="compositionally biased region" description="Basic and acidic residues" evidence="1">
    <location>
        <begin position="179"/>
        <end position="189"/>
    </location>
</feature>
<sequence>MHGAKRRMSMDGATAHTARASMDLLRENLPQKLISRFGDIPWPPRSPDLTPMDFFLWGYLKERVYANNPRTVVDLKENIRREISAIEHSLLQRVARNTRLRFEQCVQQDNTVNPVNGVYQGPTNPSQAHIKEDLSPRVELGAECRELATPTLPLTPLDSIDAPNSAERNNMNNNSFQRLPEEGAVRNTE</sequence>
<keyword evidence="3" id="KW-1185">Reference proteome</keyword>
<accession>A0AAV1JKY9</accession>
<dbReference type="EMBL" id="CAVLEF010000075">
    <property type="protein sequence ID" value="CAK1550166.1"/>
    <property type="molecule type" value="Genomic_DNA"/>
</dbReference>
<dbReference type="InterPro" id="IPR036397">
    <property type="entry name" value="RNaseH_sf"/>
</dbReference>
<evidence type="ECO:0000313" key="2">
    <source>
        <dbReference type="EMBL" id="CAK1550166.1"/>
    </source>
</evidence>
<evidence type="ECO:0000313" key="3">
    <source>
        <dbReference type="Proteomes" id="UP001497472"/>
    </source>
</evidence>
<comment type="caution">
    <text evidence="2">The sequence shown here is derived from an EMBL/GenBank/DDBJ whole genome shotgun (WGS) entry which is preliminary data.</text>
</comment>
<dbReference type="Gene3D" id="3.30.420.10">
    <property type="entry name" value="Ribonuclease H-like superfamily/Ribonuclease H"/>
    <property type="match status" value="1"/>
</dbReference>
<organism evidence="2 3">
    <name type="scientific">Leptosia nina</name>
    <dbReference type="NCBI Taxonomy" id="320188"/>
    <lineage>
        <taxon>Eukaryota</taxon>
        <taxon>Metazoa</taxon>
        <taxon>Ecdysozoa</taxon>
        <taxon>Arthropoda</taxon>
        <taxon>Hexapoda</taxon>
        <taxon>Insecta</taxon>
        <taxon>Pterygota</taxon>
        <taxon>Neoptera</taxon>
        <taxon>Endopterygota</taxon>
        <taxon>Lepidoptera</taxon>
        <taxon>Glossata</taxon>
        <taxon>Ditrysia</taxon>
        <taxon>Papilionoidea</taxon>
        <taxon>Pieridae</taxon>
        <taxon>Pierinae</taxon>
        <taxon>Leptosia</taxon>
    </lineage>
</organism>
<dbReference type="GO" id="GO:0003676">
    <property type="term" value="F:nucleic acid binding"/>
    <property type="evidence" value="ECO:0007669"/>
    <property type="project" value="InterPro"/>
</dbReference>
<dbReference type="PANTHER" id="PTHR47326:SF1">
    <property type="entry name" value="HTH PSQ-TYPE DOMAIN-CONTAINING PROTEIN"/>
    <property type="match status" value="1"/>
</dbReference>
<dbReference type="PANTHER" id="PTHR47326">
    <property type="entry name" value="TRANSPOSABLE ELEMENT TC3 TRANSPOSASE-LIKE PROTEIN"/>
    <property type="match status" value="1"/>
</dbReference>
<protein>
    <submittedName>
        <fullName evidence="2">Uncharacterized protein</fullName>
    </submittedName>
</protein>
<feature type="region of interest" description="Disordered" evidence="1">
    <location>
        <begin position="152"/>
        <end position="189"/>
    </location>
</feature>
<dbReference type="Proteomes" id="UP001497472">
    <property type="component" value="Unassembled WGS sequence"/>
</dbReference>